<reference evidence="1 2" key="1">
    <citation type="journal article" date="2019" name="Int. J. Syst. Evol. Microbiol.">
        <title>The Global Catalogue of Microorganisms (GCM) 10K type strain sequencing project: providing services to taxonomists for standard genome sequencing and annotation.</title>
        <authorList>
            <consortium name="The Broad Institute Genomics Platform"/>
            <consortium name="The Broad Institute Genome Sequencing Center for Infectious Disease"/>
            <person name="Wu L."/>
            <person name="Ma J."/>
        </authorList>
    </citation>
    <scope>NUCLEOTIDE SEQUENCE [LARGE SCALE GENOMIC DNA]</scope>
    <source>
        <strain evidence="1 2">JCM 14306</strain>
    </source>
</reference>
<accession>A0ABN2F5P6</accession>
<dbReference type="RefSeq" id="WP_344110740.1">
    <property type="nucleotide sequence ID" value="NZ_BAAANE010000004.1"/>
</dbReference>
<dbReference type="Gene3D" id="3.40.50.1240">
    <property type="entry name" value="Phosphoglycerate mutase-like"/>
    <property type="match status" value="1"/>
</dbReference>
<organism evidence="1 2">
    <name type="scientific">Kribbella alba</name>
    <dbReference type="NCBI Taxonomy" id="190197"/>
    <lineage>
        <taxon>Bacteria</taxon>
        <taxon>Bacillati</taxon>
        <taxon>Actinomycetota</taxon>
        <taxon>Actinomycetes</taxon>
        <taxon>Propionibacteriales</taxon>
        <taxon>Kribbellaceae</taxon>
        <taxon>Kribbella</taxon>
    </lineage>
</organism>
<evidence type="ECO:0008006" key="3">
    <source>
        <dbReference type="Google" id="ProtNLM"/>
    </source>
</evidence>
<keyword evidence="2" id="KW-1185">Reference proteome</keyword>
<gene>
    <name evidence="1" type="ORF">GCM10009744_20240</name>
</gene>
<dbReference type="InterPro" id="IPR029033">
    <property type="entry name" value="His_PPase_superfam"/>
</dbReference>
<dbReference type="EMBL" id="BAAANE010000004">
    <property type="protein sequence ID" value="GAA1631942.1"/>
    <property type="molecule type" value="Genomic_DNA"/>
</dbReference>
<dbReference type="SUPFAM" id="SSF53254">
    <property type="entry name" value="Phosphoglycerate mutase-like"/>
    <property type="match status" value="1"/>
</dbReference>
<proteinExistence type="predicted"/>
<sequence>MLVLVRHAMPAFGPDVPAHEWVLSDEGRTEAAGLVPVLPAGALIVASAEPKAYQTVEPAGPVVSDERFNEVRRDGEPWESNYRELRRAYVEGENHPGWEPRAAVAERFDSGINDHLTSGRPLVVASHGMAMTVWLGERIGLADPGDFWAGLRFPDAHAVDLQRRTITRLRA</sequence>
<comment type="caution">
    <text evidence="1">The sequence shown here is derived from an EMBL/GenBank/DDBJ whole genome shotgun (WGS) entry which is preliminary data.</text>
</comment>
<protein>
    <recommendedName>
        <fullName evidence="3">Histidine phosphatase family protein</fullName>
    </recommendedName>
</protein>
<evidence type="ECO:0000313" key="2">
    <source>
        <dbReference type="Proteomes" id="UP001501319"/>
    </source>
</evidence>
<evidence type="ECO:0000313" key="1">
    <source>
        <dbReference type="EMBL" id="GAA1631942.1"/>
    </source>
</evidence>
<name>A0ABN2F5P6_9ACTN</name>
<dbReference type="Proteomes" id="UP001501319">
    <property type="component" value="Unassembled WGS sequence"/>
</dbReference>